<dbReference type="FunFam" id="3.20.180.20:FF:000002">
    <property type="entry name" value="Cytoplasmic dynein heavy chain 1"/>
    <property type="match status" value="1"/>
</dbReference>
<dbReference type="InterPro" id="IPR041228">
    <property type="entry name" value="Dynein_C"/>
</dbReference>
<evidence type="ECO:0000256" key="1">
    <source>
        <dbReference type="ARBA" id="ARBA00004202"/>
    </source>
</evidence>
<dbReference type="Pfam" id="PF12777">
    <property type="entry name" value="MT"/>
    <property type="match status" value="1"/>
</dbReference>
<dbReference type="FunFam" id="3.40.50.300:FF:000706">
    <property type="entry name" value="Cytoplasmic dynein 2 heavy chain 1"/>
    <property type="match status" value="1"/>
</dbReference>
<keyword evidence="16" id="KW-0505">Motor protein</keyword>
<dbReference type="GO" id="GO:0051959">
    <property type="term" value="F:dynein light intermediate chain binding"/>
    <property type="evidence" value="ECO:0007669"/>
    <property type="project" value="InterPro"/>
</dbReference>
<evidence type="ECO:0000256" key="6">
    <source>
        <dbReference type="ARBA" id="ARBA00022475"/>
    </source>
</evidence>
<dbReference type="InterPro" id="IPR035706">
    <property type="entry name" value="AAA_9"/>
</dbReference>
<comment type="similarity">
    <text evidence="3">Belongs to the dynein heavy chain family.</text>
</comment>
<keyword evidence="11" id="KW-0067">ATP-binding</keyword>
<dbReference type="FunFam" id="3.40.50.300:FF:000320">
    <property type="entry name" value="Dynein, axonemal, heavy chain 5"/>
    <property type="match status" value="1"/>
</dbReference>
<dbReference type="GO" id="GO:0005874">
    <property type="term" value="C:microtubule"/>
    <property type="evidence" value="ECO:0007669"/>
    <property type="project" value="UniProtKB-KW"/>
</dbReference>
<evidence type="ECO:0000256" key="4">
    <source>
        <dbReference type="ARBA" id="ARBA00022197"/>
    </source>
</evidence>
<protein>
    <recommendedName>
        <fullName evidence="19">Cytoplasmic dynein 2 heavy chain 1</fullName>
    </recommendedName>
    <alternativeName>
        <fullName evidence="4">Dynein heavy chain, cytoplasmic</fullName>
    </alternativeName>
    <alternativeName>
        <fullName evidence="20">Dynein heavy chain, cytosolic</fullName>
    </alternativeName>
</protein>
<sequence>MDSQKWIQQVVGLHLGISDLSVLEALSNAPEVAQLISDGTAPTTFIAYDHQTHTLKVASEVDSVERSSKWLTLTKMKPSALTLENISDLLQVTPMSKSPTTAFYNSIHSVFAPMLLKSSKWGINSKLQNIISELDLGLASTLRNDGDGRGRGAGPDALGSILTLDDEFLYWVEQASEYAKSKADKSRAEFFRDVLQPIKIDFDKIGRRTDFTPYPQQRMENLLSAITEQIIGFVQEKLSPTNVMIESYFLVKENLRAGVQVCERWELVLVTLTTRFWANFALHPWTGSRYTFAPLSSFTARLKQILALRTTHELLTQLIDPEEQRELHVEGSLSLFTSVNALQCNKYNDVNWNTAVATYSKALIPVEQRVTSKLRSILGALQNSPSQLLREFQRFADLVRRESISRDLAPERETLLGQLITGLKGYKSVYRDRLQESKDLSGKNIPMSVNNVIWARQTISKIEEADRIVESVIGTKSAYTSLSMELYEDLRKYENDQFTEWIADTEMAMNDPDGLMMLKTTGRLMELDFADGKLHVNYSDNLVTLLREVRQLLTMGFPVPAAILQLAESAQKYYRHGVVLKQVAHFYNTIDQQMLPSQQAMLLDAALEFERLVQSPQGGAASKAPATGRNQAAGITWASPFELEAYISTLQASADRLTSSNRKLRKYHSVICDHVVQLMSVDLVKSQGRWKETLNTLRTIVSSVQENGIKLETTLIWRNHWDYQLYKALEHQYQVGLESLNESLPEIKIDLVFKSQKLQFRPAFEEVRAKYYREMKKFINIPSAFKGLGDGKIFSHMIDNNSASLSTVYRKAETLFSNLLKVHDLFKDWVILGTVDLDVFVEQALGDVQDWEVNFRMLKTKGKEAEQLPAIVKVDCITVSTAPVKAIIDDHLQRLFDSMVNMLRKAVVEHLAFVDRFVTTGTDILSKRPSSLAEIGEANARHEELSNTKTSIASHFEAAETKNKLLKTVAGGGVDASPVVARWNRLELMLESHELMIKEQFDRLRTEIEGRRVAFVVEFDKFASRWHQLKPRVEDMKKKNQAATKAVAFVKERRTELEELRKVASQILSDSAHFGVAAPEFAEVEDIHQDISRSEEMWGLYDSFYAEITAVMKEDWISFRGKVHQFEDMLAKWTERLREREIDAVAAQIQQDIDSHQELIPCMKFLRGDNWTSEHWADLFRLIGIPKGVALSDLTFGHILDTKVATLKHFPEVKELNARANGEVAIREAIQELDIWGASAVFALTDYQDARGESLHLIKDWKETLTQLGDNQSLLQSLKDSPYYKNFADKASIWERKLADLDEYLRQLQTVQRKWVYLEPIFSRGALPAEQHRFARIDDDFRAIAVSISKDARVVSLASYPGIKETLFALVDQLERCQKALNEFLEVKRARFARFYFLGDEDLLEILGQAKNPNVIQAHLKKLFAGVHAVQFDKAMTSIVAMRSMDGETVPLKNPVMITEEVEVWLENFAKEMKSTLESLLSQCLAVNDIFKFPSQILGLAEYLHFTSNVETAIKQGGSFIQLSKDLRALLDKYTTFDASSIEDPVERRVAELKIKSLILDIIHFIDVVRQLSEASVTSSSDWAWQRQLRFYIREDDTCVMRMSDAEFTYTYEYQGNPPKLVHTPLTDKCYLTLTQAMAGGFGGNPFGPAGTGKTESVKALGVLFGRQVLVFNCDEGIDYKSMGRIFVGLVKCGAWGCFDEFNRLDEAVLSAVSQQIQIIQAALKAKETEVELLSKRVTLDPNSGIFVTLNPAGKGYGGRQKLPENLKQLFRSVAMTHPDNELISEVILYSEGFHEGKELGSKVVSVFKLCKQLLSPQQHYDWGLRPLKAVLGLAGSLLHYEKRKAAINATREASIIVKALRVNTLSKLTFADGQRFNALMNDIFPEISLEDINYVDLENAVKEAYQELNLVYIPSQAEKIFQFYEACKQRMGVVIVGPSGSGKSTLWRVLKIAWQKVGQKLRQHTVNPKAIDRGALLGCMDMDTREWSDGVLTYASRQAVKEPGDVRSWILCDGDIDPEWIESLNSVLDDNRLLTMPNGERIQFGPNVNFIFETHNLKFASPATVSRMGMIYLSDETLDVGALVRAWLMKQPEKGRDALGEWTKDLFFKSVDWIIQNGEVVVETTKLGLVMNGLSHLAGVTSRLQFLYGLIRGLGANLYIESRMTYANELLGWANEASPDAKRTLDMFVNKSGRLEMYQLEEPSNLDMSSMNDVDRLPVVETVDVKRALDIIMPWFKSQQPFLLVGPEGAGKHMLLRHCFSRLKSTTVATIHCSAQTRSSHILQRLNQTCNGAQTNTGRVLRPKDTENLVLYLKDINLPKPDKYETVELVQFLQQLLTYNGFYDPSLEWISIENIQIVASMNPSTTMGRHKLSTRFTSAIRQCYISYPDREQLQSVYRILAQPVIAECLPSHKVWSLPKSVQKLASTMVQIYDQTMRTFTVDMQSHYLFTPRDLSKWAMGLARYRYSDPEAREVLDVLVYEAQRLLQDRLVGADARQKFHAIITGALLTEWNHNATVMGSGYLYATAPAGSASPTSAAMLAIGKPLARFQTESYNENVVNALKVYERDYRDLNLCLFPEALQNIARVERVLGQPGGSMLLAGRPGVGRSSAVQIAAHMLGLRMFSPGITRHYGMKAFGADLKQVLAATGMAAEESVLLLEDHHLVDPAFLESVNSLLSGGEVPGLYAPDELDALMSSLKDQHSEEGFRGTLFEYFVSRVRRNLHVVLLLDCSGPNFVPNCESNPALYTRCQMEWMDSWAAESMASLAKAAFVQNPAMKEIKDSDRLIKMMISIHGSCSSRGVSPKHFVAYVGAYDSVYSKKREAFISKQKYLSAGLTKLNDAEKYVNALSTEAGRQEKELAEKQKEADAALKQITDEMVKASEQKKELEQLSGSLKKEEEKLLKQKDAIEKELAEVEPIVKASKEAVGNIKSESLSEIRSLRAPPPAIRDVLEGVLRLMGILDMSWNSMKGFLGKRTIKDEIMNFDARNINKQVRESVGDLIRDKKESFDEATIKRASVAAAPLAMWVRANLQYSSVLERIGPLEADLARLTKSLDSSRERVQKLKKELAVVDQRVAGLRDDFGGKTREAETLRSNLEKATATIKAATGLLEKLSGEGKRWATQVKGITESLTSLPKNALLASAFITYLSGASEDVRLQLTNGWRKFAELADFDFRKVMSTESEQLVWKSQGLPSDVLSNENAIVILNGHTTPLIVDPSGQAIAWLKIHLGDRKPEFINQHDENFLRAVELAVRFGKTLIIQEVSEIEPILYPILRKDLQKQGPRFVVQFGDKSVDYNEDFRLYLVTRRATFSIPPDAAALVKEINFTVTRAGLAGQLLGVTLKHEKPQLEVEKINLLKKEDELKLQLSALEESLLKELANSEGNILENKGLIESLNETKAKSITISKGIAESQKLQASLDAERDTFAPLSAFGSSLFFVVRDLAKLNSMYQFSLASFLRLFEHALRSEGSSSKDGTELRIKLLMGTLQKITYRYISRALFKADRHTFALHLIQALHPEYFEPNEWELFSGLILATEVEGKGREPPSWVSVDRRDAYGQLQASLPNLVQSLNFNDVESWQRWGKSSNCEAEFPQNKISAFQKVIIVQALRPDRLLSAMTNFCCNVLGIESLAPSPLNMKRLYLEETIPTEPILFITTPGADPSQELKEFAASEVGLDNYHQVAMGQGQGDIALSLLRECATKGGWLCLQNVHLVIGWLPALEKELSSISFAASSSSHSPPTLHARFRLWLTSEPHPKFPSNLLQNTLKVTVEAPPGIKKNLQRTYEGWTPAFIAGGQIHRAQALFALAWFHAVIQERRVHIPQGWTKFYEFSAADLRSSADLIGEMCSGTNPPQWTVLHGLLENAIYGGRIDDAQDALKLKTYLVQYFNQDLPSSTDHANYVKLINDLPESDNLTLFGLPANIDRTLQRSSSQSIIGQLKIVRQIDIQGQKFDREKWSRELNPFLQIWKRELSSAIALIKRVHSDLVCIMKVTKGTMLISNDILSVATSLLRGETPNLWMLMWEGPEEPQAFLREVVARTQAVDSWRERCRTGSLFGSPIRLGDLFNPVTFLNALRQQTSRKIRKPMDSLKLMSTWTSTELSTAATRVSIEGILLQGSKFDGTRLIEAGPDDPSYVPVPVCHLAWMPKEFNLSQRIELPLYLTPAREKTVATLQVPCQDDGAPWILAGVAFSLSATAF</sequence>
<dbReference type="GO" id="GO:0045505">
    <property type="term" value="F:dynein intermediate chain binding"/>
    <property type="evidence" value="ECO:0007669"/>
    <property type="project" value="InterPro"/>
</dbReference>
<feature type="domain" description="AAA+ ATPase" evidence="22">
    <location>
        <begin position="2239"/>
        <end position="2390"/>
    </location>
</feature>
<evidence type="ECO:0000256" key="2">
    <source>
        <dbReference type="ARBA" id="ARBA00004430"/>
    </source>
</evidence>
<keyword evidence="15" id="KW-0472">Membrane</keyword>
<dbReference type="GO" id="GO:0005886">
    <property type="term" value="C:plasma membrane"/>
    <property type="evidence" value="ECO:0007669"/>
    <property type="project" value="UniProtKB-SubCell"/>
</dbReference>
<dbReference type="SMART" id="SM00382">
    <property type="entry name" value="AAA"/>
    <property type="match status" value="4"/>
</dbReference>
<feature type="coiled-coil region" evidence="21">
    <location>
        <begin position="2840"/>
        <end position="2916"/>
    </location>
</feature>
<evidence type="ECO:0000256" key="7">
    <source>
        <dbReference type="ARBA" id="ARBA00022490"/>
    </source>
</evidence>
<evidence type="ECO:0000259" key="22">
    <source>
        <dbReference type="SMART" id="SM00382"/>
    </source>
</evidence>
<dbReference type="InterPro" id="IPR013594">
    <property type="entry name" value="Dynein_heavy_tail"/>
</dbReference>
<keyword evidence="17" id="KW-0206">Cytoskeleton</keyword>
<evidence type="ECO:0000256" key="9">
    <source>
        <dbReference type="ARBA" id="ARBA00022741"/>
    </source>
</evidence>
<dbReference type="Gene3D" id="3.40.50.300">
    <property type="entry name" value="P-loop containing nucleotide triphosphate hydrolases"/>
    <property type="match status" value="5"/>
</dbReference>
<dbReference type="InterPro" id="IPR024743">
    <property type="entry name" value="Dynein_HC_stalk"/>
</dbReference>
<dbReference type="GO" id="GO:0008569">
    <property type="term" value="F:minus-end-directed microtubule motor activity"/>
    <property type="evidence" value="ECO:0007669"/>
    <property type="project" value="InterPro"/>
</dbReference>
<dbReference type="InterPro" id="IPR042219">
    <property type="entry name" value="AAA_lid_11_sf"/>
</dbReference>
<keyword evidence="9" id="KW-0547">Nucleotide-binding</keyword>
<reference evidence="24" key="1">
    <citation type="journal article" date="2018" name="Nat. Microbiol.">
        <title>Leveraging single-cell genomics to expand the fungal tree of life.</title>
        <authorList>
            <person name="Ahrendt S.R."/>
            <person name="Quandt C.A."/>
            <person name="Ciobanu D."/>
            <person name="Clum A."/>
            <person name="Salamov A."/>
            <person name="Andreopoulos B."/>
            <person name="Cheng J.F."/>
            <person name="Woyke T."/>
            <person name="Pelin A."/>
            <person name="Henrissat B."/>
            <person name="Reynolds N.K."/>
            <person name="Benny G.L."/>
            <person name="Smith M.E."/>
            <person name="James T.Y."/>
            <person name="Grigoriev I.V."/>
        </authorList>
    </citation>
    <scope>NUCLEOTIDE SEQUENCE [LARGE SCALE GENOMIC DNA]</scope>
</reference>
<feature type="coiled-coil region" evidence="21">
    <location>
        <begin position="1033"/>
        <end position="1060"/>
    </location>
</feature>
<dbReference type="FunFam" id="1.10.8.710:FF:000006">
    <property type="entry name" value="cytoplasmic dynein 2 heavy chain 1"/>
    <property type="match status" value="1"/>
</dbReference>
<dbReference type="Gene3D" id="1.20.1270.280">
    <property type="match status" value="1"/>
</dbReference>
<dbReference type="GO" id="GO:0030286">
    <property type="term" value="C:dynein complex"/>
    <property type="evidence" value="ECO:0007669"/>
    <property type="project" value="UniProtKB-KW"/>
</dbReference>
<evidence type="ECO:0000256" key="14">
    <source>
        <dbReference type="ARBA" id="ARBA00023069"/>
    </source>
</evidence>
<evidence type="ECO:0000256" key="3">
    <source>
        <dbReference type="ARBA" id="ARBA00008887"/>
    </source>
</evidence>
<comment type="subcellular location">
    <subcellularLocation>
        <location evidence="1">Cell membrane</location>
        <topology evidence="1">Peripheral membrane protein</topology>
    </subcellularLocation>
    <subcellularLocation>
        <location evidence="2">Cytoplasm</location>
        <location evidence="2">Cytoskeleton</location>
        <location evidence="2">Cilium axoneme</location>
    </subcellularLocation>
</comment>
<keyword evidence="12" id="KW-0243">Dynein</keyword>
<dbReference type="Gene3D" id="1.20.920.20">
    <property type="match status" value="1"/>
</dbReference>
<evidence type="ECO:0000256" key="21">
    <source>
        <dbReference type="SAM" id="Coils"/>
    </source>
</evidence>
<dbReference type="Pfam" id="PF21264">
    <property type="entry name" value="DYNC2H1_AAA_dom"/>
    <property type="match status" value="1"/>
</dbReference>
<dbReference type="InterPro" id="IPR003593">
    <property type="entry name" value="AAA+_ATPase"/>
</dbReference>
<dbReference type="InterPro" id="IPR049400">
    <property type="entry name" value="DYNC2H1_AAA_dom"/>
</dbReference>
<evidence type="ECO:0000256" key="18">
    <source>
        <dbReference type="ARBA" id="ARBA00023273"/>
    </source>
</evidence>
<feature type="domain" description="AAA+ ATPase" evidence="22">
    <location>
        <begin position="1643"/>
        <end position="1745"/>
    </location>
</feature>
<dbReference type="Gene3D" id="6.10.140.1060">
    <property type="match status" value="1"/>
</dbReference>
<keyword evidence="10" id="KW-0970">Cilium biogenesis/degradation</keyword>
<dbReference type="Pfam" id="PF18199">
    <property type="entry name" value="Dynein_C"/>
    <property type="match status" value="1"/>
</dbReference>
<dbReference type="InterPro" id="IPR004273">
    <property type="entry name" value="Dynein_heavy_D6_P-loop"/>
</dbReference>
<dbReference type="InterPro" id="IPR043157">
    <property type="entry name" value="Dynein_AAA1S"/>
</dbReference>
<dbReference type="FunFam" id="1.20.140.100:FF:000002">
    <property type="entry name" value="Cytoplasmic dynein heavy chain 1"/>
    <property type="match status" value="1"/>
</dbReference>
<dbReference type="Gene3D" id="1.20.140.100">
    <property type="entry name" value="Dynein heavy chain, N-terminal domain 2"/>
    <property type="match status" value="1"/>
</dbReference>
<evidence type="ECO:0000313" key="24">
    <source>
        <dbReference type="Proteomes" id="UP000269721"/>
    </source>
</evidence>
<dbReference type="InterPro" id="IPR024317">
    <property type="entry name" value="Dynein_heavy_chain_D4_dom"/>
</dbReference>
<dbReference type="Pfam" id="PF18198">
    <property type="entry name" value="AAA_lid_11"/>
    <property type="match status" value="1"/>
</dbReference>
<dbReference type="InterPro" id="IPR054354">
    <property type="entry name" value="DYNC2H1-like_lid"/>
</dbReference>
<dbReference type="FunFam" id="3.40.50.300:FF:001810">
    <property type="entry name" value="Cytoplasmic dynein 2 heavy chain 1"/>
    <property type="match status" value="1"/>
</dbReference>
<evidence type="ECO:0000256" key="16">
    <source>
        <dbReference type="ARBA" id="ARBA00023175"/>
    </source>
</evidence>
<dbReference type="Gene3D" id="3.10.490.20">
    <property type="match status" value="1"/>
</dbReference>
<accession>A0A4P9WRX1</accession>
<organism evidence="23 24">
    <name type="scientific">Blyttiomyces helicus</name>
    <dbReference type="NCBI Taxonomy" id="388810"/>
    <lineage>
        <taxon>Eukaryota</taxon>
        <taxon>Fungi</taxon>
        <taxon>Fungi incertae sedis</taxon>
        <taxon>Chytridiomycota</taxon>
        <taxon>Chytridiomycota incertae sedis</taxon>
        <taxon>Chytridiomycetes</taxon>
        <taxon>Chytridiomycetes incertae sedis</taxon>
        <taxon>Blyttiomyces</taxon>
    </lineage>
</organism>
<evidence type="ECO:0000256" key="8">
    <source>
        <dbReference type="ARBA" id="ARBA00022701"/>
    </source>
</evidence>
<dbReference type="GO" id="GO:0030030">
    <property type="term" value="P:cell projection organization"/>
    <property type="evidence" value="ECO:0007669"/>
    <property type="project" value="UniProtKB-KW"/>
</dbReference>
<dbReference type="Pfam" id="PF08393">
    <property type="entry name" value="DHC_N2"/>
    <property type="match status" value="1"/>
</dbReference>
<dbReference type="FunFam" id="3.40.50.300:FF:000071">
    <property type="entry name" value="Cytoplasmic dynein heavy chain 1"/>
    <property type="match status" value="1"/>
</dbReference>
<keyword evidence="18" id="KW-0966">Cell projection</keyword>
<dbReference type="Pfam" id="PF12780">
    <property type="entry name" value="AAA_8"/>
    <property type="match status" value="1"/>
</dbReference>
<keyword evidence="7" id="KW-0963">Cytoplasm</keyword>
<evidence type="ECO:0000256" key="15">
    <source>
        <dbReference type="ARBA" id="ARBA00023136"/>
    </source>
</evidence>
<dbReference type="InterPro" id="IPR035699">
    <property type="entry name" value="AAA_6"/>
</dbReference>
<keyword evidence="6" id="KW-1003">Cell membrane</keyword>
<dbReference type="PANTHER" id="PTHR45703:SF22">
    <property type="entry name" value="DYNEIN CYTOPLASMIC 2 HEAVY CHAIN 1"/>
    <property type="match status" value="1"/>
</dbReference>
<keyword evidence="5" id="KW-0217">Developmental protein</keyword>
<dbReference type="PANTHER" id="PTHR45703">
    <property type="entry name" value="DYNEIN HEAVY CHAIN"/>
    <property type="match status" value="1"/>
</dbReference>
<dbReference type="FunFam" id="3.40.50.300:FF:000598">
    <property type="entry name" value="Dynein cytoplasmic 2 heavy chain 1"/>
    <property type="match status" value="1"/>
</dbReference>
<dbReference type="OrthoDB" id="447173at2759"/>
<dbReference type="InterPro" id="IPR042222">
    <property type="entry name" value="Dynein_2_N"/>
</dbReference>
<dbReference type="Gene3D" id="1.20.920.30">
    <property type="match status" value="1"/>
</dbReference>
<dbReference type="Gene3D" id="1.10.8.1220">
    <property type="match status" value="1"/>
</dbReference>
<evidence type="ECO:0000256" key="13">
    <source>
        <dbReference type="ARBA" id="ARBA00023054"/>
    </source>
</evidence>
<dbReference type="Gene3D" id="3.20.180.20">
    <property type="entry name" value="Dynein heavy chain, N-terminal domain 2"/>
    <property type="match status" value="1"/>
</dbReference>
<evidence type="ECO:0000256" key="20">
    <source>
        <dbReference type="ARBA" id="ARBA00033439"/>
    </source>
</evidence>
<dbReference type="Proteomes" id="UP000269721">
    <property type="component" value="Unassembled WGS sequence"/>
</dbReference>
<dbReference type="EMBL" id="KZ993841">
    <property type="protein sequence ID" value="RKO94668.1"/>
    <property type="molecule type" value="Genomic_DNA"/>
</dbReference>
<dbReference type="SUPFAM" id="SSF52540">
    <property type="entry name" value="P-loop containing nucleoside triphosphate hydrolases"/>
    <property type="match status" value="4"/>
</dbReference>
<dbReference type="Pfam" id="PF22597">
    <property type="entry name" value="DYN_lid"/>
    <property type="match status" value="1"/>
</dbReference>
<dbReference type="FunFam" id="1.20.920.20:FF:000002">
    <property type="entry name" value="Cytoplasmic dynein 1 heavy chain"/>
    <property type="match status" value="1"/>
</dbReference>
<dbReference type="InterPro" id="IPR042228">
    <property type="entry name" value="Dynein_linker_3"/>
</dbReference>
<dbReference type="Gene3D" id="1.10.8.720">
    <property type="entry name" value="Region D6 of dynein motor"/>
    <property type="match status" value="1"/>
</dbReference>
<evidence type="ECO:0000256" key="12">
    <source>
        <dbReference type="ARBA" id="ARBA00023017"/>
    </source>
</evidence>
<feature type="coiled-coil region" evidence="21">
    <location>
        <begin position="3049"/>
        <end position="3118"/>
    </location>
</feature>
<evidence type="ECO:0000256" key="10">
    <source>
        <dbReference type="ARBA" id="ARBA00022794"/>
    </source>
</evidence>
<dbReference type="GO" id="GO:0005930">
    <property type="term" value="C:axoneme"/>
    <property type="evidence" value="ECO:0007669"/>
    <property type="project" value="UniProtKB-SubCell"/>
</dbReference>
<dbReference type="Pfam" id="PF12781">
    <property type="entry name" value="AAA_9"/>
    <property type="match status" value="1"/>
</dbReference>
<keyword evidence="13 21" id="KW-0175">Coiled coil</keyword>
<dbReference type="InterPro" id="IPR027417">
    <property type="entry name" value="P-loop_NTPase"/>
</dbReference>
<dbReference type="Pfam" id="PF03028">
    <property type="entry name" value="Dynein_heavy"/>
    <property type="match status" value="1"/>
</dbReference>
<evidence type="ECO:0000256" key="19">
    <source>
        <dbReference type="ARBA" id="ARBA00023902"/>
    </source>
</evidence>
<dbReference type="Pfam" id="PF12774">
    <property type="entry name" value="AAA_6"/>
    <property type="match status" value="1"/>
</dbReference>
<feature type="domain" description="AAA+ ATPase" evidence="22">
    <location>
        <begin position="2595"/>
        <end position="2730"/>
    </location>
</feature>
<dbReference type="GO" id="GO:0007018">
    <property type="term" value="P:microtubule-based movement"/>
    <property type="evidence" value="ECO:0007669"/>
    <property type="project" value="InterPro"/>
</dbReference>
<feature type="domain" description="AAA+ ATPase" evidence="22">
    <location>
        <begin position="1930"/>
        <end position="2085"/>
    </location>
</feature>
<dbReference type="Gene3D" id="1.10.8.710">
    <property type="match status" value="1"/>
</dbReference>
<dbReference type="InterPro" id="IPR026983">
    <property type="entry name" value="DHC"/>
</dbReference>
<name>A0A4P9WRX1_9FUNG</name>
<keyword evidence="8" id="KW-0493">Microtubule</keyword>
<evidence type="ECO:0000256" key="11">
    <source>
        <dbReference type="ARBA" id="ARBA00022840"/>
    </source>
</evidence>
<evidence type="ECO:0000256" key="5">
    <source>
        <dbReference type="ARBA" id="ARBA00022473"/>
    </source>
</evidence>
<keyword evidence="14" id="KW-0969">Cilium</keyword>
<gene>
    <name evidence="23" type="ORF">BDK51DRAFT_21975</name>
</gene>
<dbReference type="Pfam" id="PF08385">
    <property type="entry name" value="DHC_N1"/>
    <property type="match status" value="1"/>
</dbReference>
<dbReference type="Gene3D" id="1.20.58.1120">
    <property type="match status" value="1"/>
</dbReference>
<evidence type="ECO:0000313" key="23">
    <source>
        <dbReference type="EMBL" id="RKO94668.1"/>
    </source>
</evidence>
<proteinExistence type="inferred from homology"/>
<keyword evidence="24" id="KW-1185">Reference proteome</keyword>
<evidence type="ECO:0000256" key="17">
    <source>
        <dbReference type="ARBA" id="ARBA00023212"/>
    </source>
</evidence>
<dbReference type="InterPro" id="IPR013602">
    <property type="entry name" value="Dynein_heavy_linker"/>
</dbReference>
<dbReference type="Pfam" id="PF12775">
    <property type="entry name" value="AAA_7"/>
    <property type="match status" value="1"/>
</dbReference>
<dbReference type="GO" id="GO:0005524">
    <property type="term" value="F:ATP binding"/>
    <property type="evidence" value="ECO:0007669"/>
    <property type="project" value="UniProtKB-KW"/>
</dbReference>
<dbReference type="InterPro" id="IPR041658">
    <property type="entry name" value="AAA_lid_11"/>
</dbReference>
<dbReference type="InterPro" id="IPR043160">
    <property type="entry name" value="Dynein_C_barrel"/>
</dbReference>